<dbReference type="PANTHER" id="PTHR11471:SF13">
    <property type="entry name" value="TNF FAMILY PROFILE DOMAIN-CONTAINING PROTEIN"/>
    <property type="match status" value="1"/>
</dbReference>
<dbReference type="SUPFAM" id="SSF49842">
    <property type="entry name" value="TNF-like"/>
    <property type="match status" value="1"/>
</dbReference>
<keyword evidence="4 5" id="KW-0472">Membrane</keyword>
<dbReference type="EMBL" id="JBJQND010000012">
    <property type="protein sequence ID" value="KAL3859239.1"/>
    <property type="molecule type" value="Genomic_DNA"/>
</dbReference>
<proteinExistence type="inferred from homology"/>
<reference evidence="7 8" key="1">
    <citation type="submission" date="2024-11" db="EMBL/GenBank/DDBJ databases">
        <title>Chromosome-level genome assembly of the freshwater bivalve Anodonta woodiana.</title>
        <authorList>
            <person name="Chen X."/>
        </authorList>
    </citation>
    <scope>NUCLEOTIDE SEQUENCE [LARGE SCALE GENOMIC DNA]</scope>
    <source>
        <strain evidence="7">MN2024</strain>
        <tissue evidence="7">Gills</tissue>
    </source>
</reference>
<dbReference type="Proteomes" id="UP001634394">
    <property type="component" value="Unassembled WGS sequence"/>
</dbReference>
<dbReference type="GO" id="GO:0016020">
    <property type="term" value="C:membrane"/>
    <property type="evidence" value="ECO:0007669"/>
    <property type="project" value="UniProtKB-SubCell"/>
</dbReference>
<evidence type="ECO:0000256" key="1">
    <source>
        <dbReference type="ARBA" id="ARBA00004370"/>
    </source>
</evidence>
<sequence>MTSYIDSSLDSRVGSNHPYRCELNIEHHEITSLYEDENSKGESISTVAKTGENYKYLKRFKKLRCFYISLLFSLALNIGLMSTAACLGIIIGKRPLHEIEKCPLLQLPSEDLKDSVCITCDYLGSTLKAEDTLFHIIAPCGHRFCCLRNSRFQKFLLLVLQEEYFKEATSRSLTSENYADVYESLEIWRSRDIAAHLYVNVTSLPEKLTWTTDGGFGSAFLSGITLTQESRLMVPRAGYYFIYSVVTFNCQDSLKPRPHLINRQHAGRPKAGVQQLLMSKSSECGPDGSYTSFLSGVLELKRHDEISVNLTDDSLSSIHTSSLFSFFGIYVI</sequence>
<dbReference type="GO" id="GO:0005615">
    <property type="term" value="C:extracellular space"/>
    <property type="evidence" value="ECO:0007669"/>
    <property type="project" value="UniProtKB-KW"/>
</dbReference>
<keyword evidence="8" id="KW-1185">Reference proteome</keyword>
<dbReference type="InterPro" id="IPR006052">
    <property type="entry name" value="TNF_dom"/>
</dbReference>
<name>A0ABD3VCC7_SINWO</name>
<keyword evidence="5" id="KW-1133">Transmembrane helix</keyword>
<evidence type="ECO:0000256" key="5">
    <source>
        <dbReference type="SAM" id="Phobius"/>
    </source>
</evidence>
<evidence type="ECO:0000256" key="3">
    <source>
        <dbReference type="ARBA" id="ARBA00022514"/>
    </source>
</evidence>
<dbReference type="InterPro" id="IPR008983">
    <property type="entry name" value="Tumour_necrosis_fac-like_dom"/>
</dbReference>
<comment type="subcellular location">
    <subcellularLocation>
        <location evidence="1">Membrane</location>
    </subcellularLocation>
</comment>
<organism evidence="7 8">
    <name type="scientific">Sinanodonta woodiana</name>
    <name type="common">Chinese pond mussel</name>
    <name type="synonym">Anodonta woodiana</name>
    <dbReference type="NCBI Taxonomy" id="1069815"/>
    <lineage>
        <taxon>Eukaryota</taxon>
        <taxon>Metazoa</taxon>
        <taxon>Spiralia</taxon>
        <taxon>Lophotrochozoa</taxon>
        <taxon>Mollusca</taxon>
        <taxon>Bivalvia</taxon>
        <taxon>Autobranchia</taxon>
        <taxon>Heteroconchia</taxon>
        <taxon>Palaeoheterodonta</taxon>
        <taxon>Unionida</taxon>
        <taxon>Unionoidea</taxon>
        <taxon>Unionidae</taxon>
        <taxon>Unioninae</taxon>
        <taxon>Sinanodonta</taxon>
    </lineage>
</organism>
<protein>
    <recommendedName>
        <fullName evidence="6">THD domain-containing protein</fullName>
    </recommendedName>
</protein>
<evidence type="ECO:0000313" key="7">
    <source>
        <dbReference type="EMBL" id="KAL3859239.1"/>
    </source>
</evidence>
<evidence type="ECO:0000256" key="4">
    <source>
        <dbReference type="ARBA" id="ARBA00023136"/>
    </source>
</evidence>
<dbReference type="AlphaFoldDB" id="A0ABD3VCC7"/>
<dbReference type="Gene3D" id="2.60.120.40">
    <property type="match status" value="1"/>
</dbReference>
<keyword evidence="5" id="KW-0812">Transmembrane</keyword>
<dbReference type="Pfam" id="PF00229">
    <property type="entry name" value="TNF"/>
    <property type="match status" value="1"/>
</dbReference>
<feature type="transmembrane region" description="Helical" evidence="5">
    <location>
        <begin position="65"/>
        <end position="91"/>
    </location>
</feature>
<dbReference type="PANTHER" id="PTHR11471">
    <property type="entry name" value="TUMOR NECROSIS FACTOR FAMILY MEMBER"/>
    <property type="match status" value="1"/>
</dbReference>
<feature type="domain" description="THD" evidence="6">
    <location>
        <begin position="193"/>
        <end position="332"/>
    </location>
</feature>
<gene>
    <name evidence="7" type="ORF">ACJMK2_009468</name>
</gene>
<accession>A0ABD3VCC7</accession>
<dbReference type="PROSITE" id="PS50049">
    <property type="entry name" value="THD_2"/>
    <property type="match status" value="1"/>
</dbReference>
<comment type="similarity">
    <text evidence="2">Belongs to the tumor necrosis factor family.</text>
</comment>
<evidence type="ECO:0000256" key="2">
    <source>
        <dbReference type="ARBA" id="ARBA00008670"/>
    </source>
</evidence>
<evidence type="ECO:0000259" key="6">
    <source>
        <dbReference type="PROSITE" id="PS50049"/>
    </source>
</evidence>
<evidence type="ECO:0000313" key="8">
    <source>
        <dbReference type="Proteomes" id="UP001634394"/>
    </source>
</evidence>
<comment type="caution">
    <text evidence="7">The sequence shown here is derived from an EMBL/GenBank/DDBJ whole genome shotgun (WGS) entry which is preliminary data.</text>
</comment>
<keyword evidence="3" id="KW-0202">Cytokine</keyword>
<dbReference type="SMART" id="SM00207">
    <property type="entry name" value="TNF"/>
    <property type="match status" value="1"/>
</dbReference>
<dbReference type="GO" id="GO:0005125">
    <property type="term" value="F:cytokine activity"/>
    <property type="evidence" value="ECO:0007669"/>
    <property type="project" value="UniProtKB-KW"/>
</dbReference>